<dbReference type="STRING" id="109376.A0A0D3DQ95"/>
<dbReference type="GO" id="GO:0003700">
    <property type="term" value="F:DNA-binding transcription factor activity"/>
    <property type="evidence" value="ECO:0007669"/>
    <property type="project" value="InterPro"/>
</dbReference>
<evidence type="ECO:0000256" key="3">
    <source>
        <dbReference type="ARBA" id="ARBA00023054"/>
    </source>
</evidence>
<dbReference type="GO" id="GO:0003677">
    <property type="term" value="F:DNA binding"/>
    <property type="evidence" value="ECO:0007669"/>
    <property type="project" value="UniProtKB-KW"/>
</dbReference>
<evidence type="ECO:0000256" key="6">
    <source>
        <dbReference type="ARBA" id="ARBA00023242"/>
    </source>
</evidence>
<dbReference type="PROSITE" id="PS51519">
    <property type="entry name" value="RWP_RK"/>
    <property type="match status" value="1"/>
</dbReference>
<evidence type="ECO:0000313" key="9">
    <source>
        <dbReference type="EnsemblPlants" id="Bo8g068090.1"/>
    </source>
</evidence>
<protein>
    <recommendedName>
        <fullName evidence="8">RWP-RK domain-containing protein</fullName>
    </recommendedName>
</protein>
<evidence type="ECO:0000256" key="2">
    <source>
        <dbReference type="ARBA" id="ARBA00023015"/>
    </source>
</evidence>
<organism evidence="9 10">
    <name type="scientific">Brassica oleracea var. oleracea</name>
    <dbReference type="NCBI Taxonomy" id="109376"/>
    <lineage>
        <taxon>Eukaryota</taxon>
        <taxon>Viridiplantae</taxon>
        <taxon>Streptophyta</taxon>
        <taxon>Embryophyta</taxon>
        <taxon>Tracheophyta</taxon>
        <taxon>Spermatophyta</taxon>
        <taxon>Magnoliopsida</taxon>
        <taxon>eudicotyledons</taxon>
        <taxon>Gunneridae</taxon>
        <taxon>Pentapetalae</taxon>
        <taxon>rosids</taxon>
        <taxon>malvids</taxon>
        <taxon>Brassicales</taxon>
        <taxon>Brassicaceae</taxon>
        <taxon>Brassiceae</taxon>
        <taxon>Brassica</taxon>
    </lineage>
</organism>
<keyword evidence="2" id="KW-0805">Transcription regulation</keyword>
<reference evidence="9" key="2">
    <citation type="submission" date="2015-03" db="UniProtKB">
        <authorList>
            <consortium name="EnsemblPlants"/>
        </authorList>
    </citation>
    <scope>IDENTIFICATION</scope>
</reference>
<dbReference type="InterPro" id="IPR044607">
    <property type="entry name" value="RKD-like"/>
</dbReference>
<dbReference type="AlphaFoldDB" id="A0A0D3DQ95"/>
<comment type="function">
    <text evidence="1">Putative transcription factor.</text>
</comment>
<evidence type="ECO:0000259" key="8">
    <source>
        <dbReference type="PROSITE" id="PS51519"/>
    </source>
</evidence>
<dbReference type="OMA" id="CAYSSYA"/>
<dbReference type="HOGENOM" id="CLU_071153_0_0_1"/>
<dbReference type="InterPro" id="IPR003035">
    <property type="entry name" value="RWP-RK_dom"/>
</dbReference>
<reference evidence="9 10" key="1">
    <citation type="journal article" date="2014" name="Genome Biol.">
        <title>Transcriptome and methylome profiling reveals relics of genome dominance in the mesopolyploid Brassica oleracea.</title>
        <authorList>
            <person name="Parkin I.A."/>
            <person name="Koh C."/>
            <person name="Tang H."/>
            <person name="Robinson S.J."/>
            <person name="Kagale S."/>
            <person name="Clarke W.E."/>
            <person name="Town C.D."/>
            <person name="Nixon J."/>
            <person name="Krishnakumar V."/>
            <person name="Bidwell S.L."/>
            <person name="Denoeud F."/>
            <person name="Belcram H."/>
            <person name="Links M.G."/>
            <person name="Just J."/>
            <person name="Clarke C."/>
            <person name="Bender T."/>
            <person name="Huebert T."/>
            <person name="Mason A.S."/>
            <person name="Pires J.C."/>
            <person name="Barker G."/>
            <person name="Moore J."/>
            <person name="Walley P.G."/>
            <person name="Manoli S."/>
            <person name="Batley J."/>
            <person name="Edwards D."/>
            <person name="Nelson M.N."/>
            <person name="Wang X."/>
            <person name="Paterson A.H."/>
            <person name="King G."/>
            <person name="Bancroft I."/>
            <person name="Chalhoub B."/>
            <person name="Sharpe A.G."/>
        </authorList>
    </citation>
    <scope>NUCLEOTIDE SEQUENCE</scope>
    <source>
        <strain evidence="9 10">cv. TO1000</strain>
    </source>
</reference>
<dbReference type="Pfam" id="PF02042">
    <property type="entry name" value="RWP-RK"/>
    <property type="match status" value="1"/>
</dbReference>
<keyword evidence="6" id="KW-0539">Nucleus</keyword>
<evidence type="ECO:0000256" key="4">
    <source>
        <dbReference type="ARBA" id="ARBA00023125"/>
    </source>
</evidence>
<dbReference type="PANTHER" id="PTHR46373:SF20">
    <property type="entry name" value="PROTEIN RKD1"/>
    <property type="match status" value="1"/>
</dbReference>
<accession>A0A0D3DQ95</accession>
<name>A0A0D3DQ95_BRAOL</name>
<evidence type="ECO:0000256" key="7">
    <source>
        <dbReference type="SAM" id="MobiDB-lite"/>
    </source>
</evidence>
<keyword evidence="10" id="KW-1185">Reference proteome</keyword>
<feature type="region of interest" description="Disordered" evidence="7">
    <location>
        <begin position="189"/>
        <end position="219"/>
    </location>
</feature>
<proteinExistence type="predicted"/>
<evidence type="ECO:0000313" key="10">
    <source>
        <dbReference type="Proteomes" id="UP000032141"/>
    </source>
</evidence>
<dbReference type="PANTHER" id="PTHR46373">
    <property type="entry name" value="PROTEIN RKD4"/>
    <property type="match status" value="1"/>
</dbReference>
<evidence type="ECO:0000256" key="5">
    <source>
        <dbReference type="ARBA" id="ARBA00023163"/>
    </source>
</evidence>
<evidence type="ECO:0000256" key="1">
    <source>
        <dbReference type="ARBA" id="ARBA00004049"/>
    </source>
</evidence>
<dbReference type="GO" id="GO:0051302">
    <property type="term" value="P:regulation of cell division"/>
    <property type="evidence" value="ECO:0007669"/>
    <property type="project" value="EnsemblPlants"/>
</dbReference>
<dbReference type="Proteomes" id="UP000032141">
    <property type="component" value="Chromosome C8"/>
</dbReference>
<dbReference type="EnsemblPlants" id="Bo8g068090.1">
    <property type="protein sequence ID" value="Bo8g068090.1"/>
    <property type="gene ID" value="Bo8g068090"/>
</dbReference>
<feature type="domain" description="RWP-RK" evidence="8">
    <location>
        <begin position="107"/>
        <end position="196"/>
    </location>
</feature>
<sequence>MMMNSFSNLECDKVFGKEDKPFSFLEYFSYQSEFTNNFFGLEDEIISSGNYDYYLPSASSFLALPDLEPISIVSHEDILNDYGSVSWTEKESVFDEHQREDFDLVKETETIKKRVREECAYSSYAAKPLSKETISLYYDMPIAQAAKELNIGLTLLKKKCRDLGIQRWPHRKFMSLDNLIENVKEKLEKGEGNADEQRKKLEKLTKEKKRMKESPDLEYEDKTKRLRQACYKANHKRKRRLVMSTSTT</sequence>
<keyword evidence="4" id="KW-0238">DNA-binding</keyword>
<keyword evidence="5" id="KW-0804">Transcription</keyword>
<keyword evidence="3" id="KW-0175">Coiled coil</keyword>
<dbReference type="Gramene" id="Bo8g068090.1">
    <property type="protein sequence ID" value="Bo8g068090.1"/>
    <property type="gene ID" value="Bo8g068090"/>
</dbReference>